<dbReference type="InterPro" id="IPR013783">
    <property type="entry name" value="Ig-like_fold"/>
</dbReference>
<protein>
    <recommendedName>
        <fullName evidence="2">Galactose oxidase-like Early set domain-containing protein</fullName>
    </recommendedName>
</protein>
<dbReference type="CDD" id="cd02851">
    <property type="entry name" value="E_set_GO_C"/>
    <property type="match status" value="1"/>
</dbReference>
<feature type="compositionally biased region" description="Basic and acidic residues" evidence="1">
    <location>
        <begin position="1"/>
        <end position="22"/>
    </location>
</feature>
<proteinExistence type="predicted"/>
<dbReference type="Pfam" id="PF09118">
    <property type="entry name" value="GO-like_E_set"/>
    <property type="match status" value="1"/>
</dbReference>
<reference evidence="3" key="1">
    <citation type="submission" date="2020-02" db="EMBL/GenBank/DDBJ databases">
        <authorList>
            <person name="Meier V. D."/>
        </authorList>
    </citation>
    <scope>NUCLEOTIDE SEQUENCE</scope>
    <source>
        <strain evidence="3">AVDCRST_MAG48</strain>
    </source>
</reference>
<dbReference type="AlphaFoldDB" id="A0A6J4LIW1"/>
<name>A0A6J4LIW1_9ACTN</name>
<gene>
    <name evidence="3" type="ORF">AVDCRST_MAG48-3302</name>
</gene>
<dbReference type="InterPro" id="IPR015202">
    <property type="entry name" value="GO-like_E_set"/>
</dbReference>
<evidence type="ECO:0000256" key="1">
    <source>
        <dbReference type="SAM" id="MobiDB-lite"/>
    </source>
</evidence>
<sequence>MQHERGQHERGQHERGQHEHGRGWARWGAAAGLSALLALTGAPGSEAAPPQGPTPGAVLRGEGSRDRLGEAEEGGPRVGAVDRRYSTPAAARRTVHDEHARHRHGSPDAGTSGTGTADAATPAAGEVVLDPAVFGSWRRTSYPLPVRAIHATLLRTGKVLLIAGSGNQSSVFEAGTFRAGLLDPSTGAYQPVDPPHDMFCAGHAQLPNGNVLVVGGTRAYPSSTAGWKGSAKVYEFDVATARWIARPSMAHGRWYPSSVQAPSGHVWNFAGTDEAGRRNTRVERYTTTTGALVAKPSWSLPQYPGLLWTAKDRVLYAGTRSSGASGQPGLYHPGTGAVQAVTGITQLSQRRAAATVLAGDATTQRVLVLGGGWPATSSTSVVDLRPATPVGVAGPALATAKAYVGAVNLPTDGSVFQTGGGTGRDTPVFESSVVRGSTVSSMAPNTVPRTYHSSTLLLPDGRVLTLGGDDAGEGFEMQVEVFSPPYLHRGSRPIVTAAPSRMVPGTAYTVTATAAGSTPVSAWLVRPSSTTHAVDPNQRAVRLPATRIAGGLRVTTPSRFLTPPGYHMLFVNDSLGRPSVARWVRVG</sequence>
<feature type="domain" description="Galactose oxidase-like Early set" evidence="2">
    <location>
        <begin position="492"/>
        <end position="586"/>
    </location>
</feature>
<dbReference type="InterPro" id="IPR011043">
    <property type="entry name" value="Gal_Oxase/kelch_b-propeller"/>
</dbReference>
<dbReference type="InterPro" id="IPR037293">
    <property type="entry name" value="Gal_Oxidase_central_sf"/>
</dbReference>
<feature type="region of interest" description="Disordered" evidence="1">
    <location>
        <begin position="1"/>
        <end position="23"/>
    </location>
</feature>
<dbReference type="SUPFAM" id="SSF50965">
    <property type="entry name" value="Galactose oxidase, central domain"/>
    <property type="match status" value="1"/>
</dbReference>
<dbReference type="Gene3D" id="2.130.10.80">
    <property type="entry name" value="Galactose oxidase/kelch, beta-propeller"/>
    <property type="match status" value="1"/>
</dbReference>
<dbReference type="PANTHER" id="PTHR32208:SF21">
    <property type="entry name" value="LOW QUALITY PROTEIN: ALDEHYDE OXIDASE GLOX-LIKE"/>
    <property type="match status" value="1"/>
</dbReference>
<accession>A0A6J4LIW1</accession>
<dbReference type="SUPFAM" id="SSF81296">
    <property type="entry name" value="E set domains"/>
    <property type="match status" value="1"/>
</dbReference>
<evidence type="ECO:0000259" key="2">
    <source>
        <dbReference type="Pfam" id="PF09118"/>
    </source>
</evidence>
<dbReference type="Gene3D" id="2.60.40.10">
    <property type="entry name" value="Immunoglobulins"/>
    <property type="match status" value="1"/>
</dbReference>
<evidence type="ECO:0000313" key="3">
    <source>
        <dbReference type="EMBL" id="CAA9334477.1"/>
    </source>
</evidence>
<feature type="compositionally biased region" description="Low complexity" evidence="1">
    <location>
        <begin position="107"/>
        <end position="119"/>
    </location>
</feature>
<dbReference type="GO" id="GO:0005975">
    <property type="term" value="P:carbohydrate metabolic process"/>
    <property type="evidence" value="ECO:0007669"/>
    <property type="project" value="UniProtKB-ARBA"/>
</dbReference>
<dbReference type="InterPro" id="IPR014756">
    <property type="entry name" value="Ig_E-set"/>
</dbReference>
<feature type="region of interest" description="Disordered" evidence="1">
    <location>
        <begin position="42"/>
        <end position="119"/>
    </location>
</feature>
<organism evidence="3">
    <name type="scientific">uncultured Friedmanniella sp</name>
    <dbReference type="NCBI Taxonomy" id="335381"/>
    <lineage>
        <taxon>Bacteria</taxon>
        <taxon>Bacillati</taxon>
        <taxon>Actinomycetota</taxon>
        <taxon>Actinomycetes</taxon>
        <taxon>Propionibacteriales</taxon>
        <taxon>Nocardioidaceae</taxon>
        <taxon>Friedmanniella</taxon>
        <taxon>environmental samples</taxon>
    </lineage>
</organism>
<dbReference type="EMBL" id="CADCTS010000467">
    <property type="protein sequence ID" value="CAA9334477.1"/>
    <property type="molecule type" value="Genomic_DNA"/>
</dbReference>
<dbReference type="PANTHER" id="PTHR32208">
    <property type="entry name" value="SECRETED PROTEIN-RELATED"/>
    <property type="match status" value="1"/>
</dbReference>